<reference evidence="2 3" key="1">
    <citation type="submission" date="2014-06" db="EMBL/GenBank/DDBJ databases">
        <authorList>
            <consortium name="DOE Joint Genome Institute"/>
            <person name="Kuo A."/>
            <person name="Kohler A."/>
            <person name="Nagy L.G."/>
            <person name="Floudas D."/>
            <person name="Copeland A."/>
            <person name="Barry K.W."/>
            <person name="Cichocki N."/>
            <person name="Veneault-Fourrey C."/>
            <person name="LaButti K."/>
            <person name="Lindquist E.A."/>
            <person name="Lipzen A."/>
            <person name="Lundell T."/>
            <person name="Morin E."/>
            <person name="Murat C."/>
            <person name="Sun H."/>
            <person name="Tunlid A."/>
            <person name="Henrissat B."/>
            <person name="Grigoriev I.V."/>
            <person name="Hibbett D.S."/>
            <person name="Martin F."/>
            <person name="Nordberg H.P."/>
            <person name="Cantor M.N."/>
            <person name="Hua S.X."/>
        </authorList>
    </citation>
    <scope>NUCLEOTIDE SEQUENCE [LARGE SCALE GENOMIC DNA]</scope>
    <source>
        <strain evidence="2 3">ATCC 200175</strain>
    </source>
</reference>
<dbReference type="HOGENOM" id="CLU_1326767_0_0_1"/>
<gene>
    <name evidence="2" type="ORF">PAXINDRAFT_91567</name>
</gene>
<proteinExistence type="predicted"/>
<organism evidence="2 3">
    <name type="scientific">Paxillus involutus ATCC 200175</name>
    <dbReference type="NCBI Taxonomy" id="664439"/>
    <lineage>
        <taxon>Eukaryota</taxon>
        <taxon>Fungi</taxon>
        <taxon>Dikarya</taxon>
        <taxon>Basidiomycota</taxon>
        <taxon>Agaricomycotina</taxon>
        <taxon>Agaricomycetes</taxon>
        <taxon>Agaricomycetidae</taxon>
        <taxon>Boletales</taxon>
        <taxon>Paxilineae</taxon>
        <taxon>Paxillaceae</taxon>
        <taxon>Paxillus</taxon>
    </lineage>
</organism>
<reference evidence="3" key="2">
    <citation type="submission" date="2015-01" db="EMBL/GenBank/DDBJ databases">
        <title>Evolutionary Origins and Diversification of the Mycorrhizal Mutualists.</title>
        <authorList>
            <consortium name="DOE Joint Genome Institute"/>
            <consortium name="Mycorrhizal Genomics Consortium"/>
            <person name="Kohler A."/>
            <person name="Kuo A."/>
            <person name="Nagy L.G."/>
            <person name="Floudas D."/>
            <person name="Copeland A."/>
            <person name="Barry K.W."/>
            <person name="Cichocki N."/>
            <person name="Veneault-Fourrey C."/>
            <person name="LaButti K."/>
            <person name="Lindquist E.A."/>
            <person name="Lipzen A."/>
            <person name="Lundell T."/>
            <person name="Morin E."/>
            <person name="Murat C."/>
            <person name="Riley R."/>
            <person name="Ohm R."/>
            <person name="Sun H."/>
            <person name="Tunlid A."/>
            <person name="Henrissat B."/>
            <person name="Grigoriev I.V."/>
            <person name="Hibbett D.S."/>
            <person name="Martin F."/>
        </authorList>
    </citation>
    <scope>NUCLEOTIDE SEQUENCE [LARGE SCALE GENOMIC DNA]</scope>
    <source>
        <strain evidence="3">ATCC 200175</strain>
    </source>
</reference>
<accession>A0A0C9SVQ1</accession>
<name>A0A0C9SVQ1_PAXIN</name>
<evidence type="ECO:0000313" key="3">
    <source>
        <dbReference type="Proteomes" id="UP000053647"/>
    </source>
</evidence>
<protein>
    <submittedName>
        <fullName evidence="2">Uncharacterized protein</fullName>
    </submittedName>
</protein>
<dbReference type="OrthoDB" id="3253907at2759"/>
<sequence>MHQHYNPSRLHHDALTGDVSPCSKVALFQRAVLGPLRSTHTSHAKRSKTHLEKLPAPRRPIQQFLYRATHGSLVRVGDFWSNIPTYEHCARCHTCGECIENLEHILTDYSSIERRTIWGATAKIWPRQYGAWPDISLGTIRGCGPLTLPPAPQNDRQRPTATTPLHTRGASPLLRILISEAAHLICARESSEIELTPKRPQDRDATQ</sequence>
<feature type="region of interest" description="Disordered" evidence="1">
    <location>
        <begin position="147"/>
        <end position="166"/>
    </location>
</feature>
<dbReference type="Proteomes" id="UP000053647">
    <property type="component" value="Unassembled WGS sequence"/>
</dbReference>
<evidence type="ECO:0000256" key="1">
    <source>
        <dbReference type="SAM" id="MobiDB-lite"/>
    </source>
</evidence>
<dbReference type="EMBL" id="KN820184">
    <property type="protein sequence ID" value="KIJ06735.1"/>
    <property type="molecule type" value="Genomic_DNA"/>
</dbReference>
<dbReference type="AlphaFoldDB" id="A0A0C9SVQ1"/>
<evidence type="ECO:0000313" key="2">
    <source>
        <dbReference type="EMBL" id="KIJ06735.1"/>
    </source>
</evidence>
<keyword evidence="3" id="KW-1185">Reference proteome</keyword>